<evidence type="ECO:0000256" key="6">
    <source>
        <dbReference type="ARBA" id="ARBA00022516"/>
    </source>
</evidence>
<dbReference type="Gene3D" id="1.20.120.1760">
    <property type="match status" value="1"/>
</dbReference>
<dbReference type="EMBL" id="SJPS01000004">
    <property type="protein sequence ID" value="TWU25585.1"/>
    <property type="molecule type" value="Genomic_DNA"/>
</dbReference>
<evidence type="ECO:0000256" key="8">
    <source>
        <dbReference type="ARBA" id="ARBA00022692"/>
    </source>
</evidence>
<dbReference type="InterPro" id="IPR004570">
    <property type="entry name" value="Phosphatidylglycerol_P_synth"/>
</dbReference>
<name>A0A5C6CNA7_9BACT</name>
<dbReference type="Proteomes" id="UP000318437">
    <property type="component" value="Unassembled WGS sequence"/>
</dbReference>
<dbReference type="GO" id="GO:0046474">
    <property type="term" value="P:glycerophospholipid biosynthetic process"/>
    <property type="evidence" value="ECO:0007669"/>
    <property type="project" value="TreeGrafter"/>
</dbReference>
<dbReference type="InterPro" id="IPR050324">
    <property type="entry name" value="CDP-alcohol_PTase-I"/>
</dbReference>
<comment type="caution">
    <text evidence="18">The sequence shown here is derived from an EMBL/GenBank/DDBJ whole genome shotgun (WGS) entry which is preliminary data.</text>
</comment>
<keyword evidence="9 17" id="KW-1133">Transmembrane helix</keyword>
<organism evidence="18 19">
    <name type="scientific">Bythopirellula polymerisocia</name>
    <dbReference type="NCBI Taxonomy" id="2528003"/>
    <lineage>
        <taxon>Bacteria</taxon>
        <taxon>Pseudomonadati</taxon>
        <taxon>Planctomycetota</taxon>
        <taxon>Planctomycetia</taxon>
        <taxon>Pirellulales</taxon>
        <taxon>Lacipirellulaceae</taxon>
        <taxon>Bythopirellula</taxon>
    </lineage>
</organism>
<comment type="subcellular location">
    <subcellularLocation>
        <location evidence="1">Membrane</location>
        <topology evidence="1">Multi-pass membrane protein</topology>
    </subcellularLocation>
</comment>
<evidence type="ECO:0000256" key="16">
    <source>
        <dbReference type="RuleBase" id="RU003750"/>
    </source>
</evidence>
<keyword evidence="7 16" id="KW-0808">Transferase</keyword>
<evidence type="ECO:0000313" key="18">
    <source>
        <dbReference type="EMBL" id="TWU25585.1"/>
    </source>
</evidence>
<comment type="pathway">
    <text evidence="2">Phospholipid metabolism; phosphatidylglycerol biosynthesis; phosphatidylglycerol from CDP-diacylglycerol: step 1/2.</text>
</comment>
<evidence type="ECO:0000256" key="11">
    <source>
        <dbReference type="ARBA" id="ARBA00023136"/>
    </source>
</evidence>
<dbReference type="PROSITE" id="PS00379">
    <property type="entry name" value="CDP_ALCOHOL_P_TRANSF"/>
    <property type="match status" value="1"/>
</dbReference>
<gene>
    <name evidence="18" type="primary">pgsA</name>
    <name evidence="18" type="ORF">Pla144_27920</name>
</gene>
<keyword evidence="8 17" id="KW-0812">Transmembrane</keyword>
<evidence type="ECO:0000256" key="9">
    <source>
        <dbReference type="ARBA" id="ARBA00022989"/>
    </source>
</evidence>
<comment type="catalytic activity">
    <reaction evidence="14">
        <text>a CDP-1,2-diacyl-sn-glycerol + sn-glycerol 3-phosphate = a 1,2-diacyl-sn-glycero-3-phospho-(1'-sn-glycero-3'-phosphate) + CMP + H(+)</text>
        <dbReference type="Rhea" id="RHEA:12593"/>
        <dbReference type="ChEBI" id="CHEBI:15378"/>
        <dbReference type="ChEBI" id="CHEBI:57597"/>
        <dbReference type="ChEBI" id="CHEBI:58332"/>
        <dbReference type="ChEBI" id="CHEBI:60110"/>
        <dbReference type="ChEBI" id="CHEBI:60377"/>
        <dbReference type="EC" id="2.7.8.5"/>
    </reaction>
</comment>
<dbReference type="InterPro" id="IPR000462">
    <property type="entry name" value="CDP-OH_P_trans"/>
</dbReference>
<dbReference type="Pfam" id="PF01066">
    <property type="entry name" value="CDP-OH_P_transf"/>
    <property type="match status" value="1"/>
</dbReference>
<dbReference type="NCBIfam" id="TIGR00560">
    <property type="entry name" value="pgsA"/>
    <property type="match status" value="1"/>
</dbReference>
<feature type="transmembrane region" description="Helical" evidence="17">
    <location>
        <begin position="105"/>
        <end position="127"/>
    </location>
</feature>
<evidence type="ECO:0000256" key="2">
    <source>
        <dbReference type="ARBA" id="ARBA00005042"/>
    </source>
</evidence>
<sequence>MSEPITSPATPSVLNVPNQLTMARIVLSLALFFFLVAGWYKTALVLFVITAGTDWLDGYWARKYAQITQLGRVMDPFADKLFICGTFVLLSAVPRLADGTLPSGIPAWMTVVVVGRELLVTSLRAFVEQQGGDFSAKWIGKWKMGLQCLAAIWSMVQLTYVDQATDAWRSAPSTWMTQGLTAVVWAMVALTLYSGVSYVRAAAGRFQES</sequence>
<keyword evidence="6" id="KW-0444">Lipid biosynthesis</keyword>
<evidence type="ECO:0000256" key="14">
    <source>
        <dbReference type="ARBA" id="ARBA00048586"/>
    </source>
</evidence>
<evidence type="ECO:0000256" key="4">
    <source>
        <dbReference type="ARBA" id="ARBA00013170"/>
    </source>
</evidence>
<comment type="similarity">
    <text evidence="3 16">Belongs to the CDP-alcohol phosphatidyltransferase class-I family.</text>
</comment>
<evidence type="ECO:0000256" key="10">
    <source>
        <dbReference type="ARBA" id="ARBA00023098"/>
    </source>
</evidence>
<dbReference type="RefSeq" id="WP_146451182.1">
    <property type="nucleotide sequence ID" value="NZ_SJPS01000004.1"/>
</dbReference>
<evidence type="ECO:0000256" key="5">
    <source>
        <dbReference type="ARBA" id="ARBA00014944"/>
    </source>
</evidence>
<feature type="transmembrane region" description="Helical" evidence="17">
    <location>
        <begin position="25"/>
        <end position="56"/>
    </location>
</feature>
<protein>
    <recommendedName>
        <fullName evidence="5 15">CDP-diacylglycerol--glycerol-3-phosphate 3-phosphatidyltransferase</fullName>
        <ecNumber evidence="4 15">2.7.8.5</ecNumber>
    </recommendedName>
</protein>
<proteinExistence type="inferred from homology"/>
<keyword evidence="13" id="KW-1208">Phospholipid metabolism</keyword>
<feature type="transmembrane region" description="Helical" evidence="17">
    <location>
        <begin position="180"/>
        <end position="199"/>
    </location>
</feature>
<evidence type="ECO:0000256" key="17">
    <source>
        <dbReference type="SAM" id="Phobius"/>
    </source>
</evidence>
<evidence type="ECO:0000256" key="13">
    <source>
        <dbReference type="ARBA" id="ARBA00023264"/>
    </source>
</evidence>
<dbReference type="InterPro" id="IPR048254">
    <property type="entry name" value="CDP_ALCOHOL_P_TRANSF_CS"/>
</dbReference>
<evidence type="ECO:0000256" key="3">
    <source>
        <dbReference type="ARBA" id="ARBA00010441"/>
    </source>
</evidence>
<dbReference type="GO" id="GO:0008444">
    <property type="term" value="F:CDP-diacylglycerol-glycerol-3-phosphate 3-phosphatidyltransferase activity"/>
    <property type="evidence" value="ECO:0007669"/>
    <property type="project" value="UniProtKB-UniRule"/>
</dbReference>
<evidence type="ECO:0000256" key="1">
    <source>
        <dbReference type="ARBA" id="ARBA00004141"/>
    </source>
</evidence>
<accession>A0A5C6CNA7</accession>
<dbReference type="PANTHER" id="PTHR14269:SF62">
    <property type="entry name" value="CDP-DIACYLGLYCEROL--GLYCEROL-3-PHOSPHATE 3-PHOSPHATIDYLTRANSFERASE 1, CHLOROPLASTIC"/>
    <property type="match status" value="1"/>
</dbReference>
<dbReference type="GO" id="GO:0016020">
    <property type="term" value="C:membrane"/>
    <property type="evidence" value="ECO:0007669"/>
    <property type="project" value="UniProtKB-SubCell"/>
</dbReference>
<keyword evidence="11 17" id="KW-0472">Membrane</keyword>
<dbReference type="OrthoDB" id="9796672at2"/>
<keyword evidence="19" id="KW-1185">Reference proteome</keyword>
<dbReference type="AlphaFoldDB" id="A0A5C6CNA7"/>
<dbReference type="EC" id="2.7.8.5" evidence="4 15"/>
<dbReference type="PIRSF" id="PIRSF000847">
    <property type="entry name" value="Phos_ph_gly_syn"/>
    <property type="match status" value="1"/>
</dbReference>
<evidence type="ECO:0000256" key="12">
    <source>
        <dbReference type="ARBA" id="ARBA00023209"/>
    </source>
</evidence>
<dbReference type="InterPro" id="IPR043130">
    <property type="entry name" value="CDP-OH_PTrfase_TM_dom"/>
</dbReference>
<evidence type="ECO:0000256" key="7">
    <source>
        <dbReference type="ARBA" id="ARBA00022679"/>
    </source>
</evidence>
<keyword evidence="10" id="KW-0443">Lipid metabolism</keyword>
<evidence type="ECO:0000256" key="15">
    <source>
        <dbReference type="NCBIfam" id="TIGR00560"/>
    </source>
</evidence>
<feature type="transmembrane region" description="Helical" evidence="17">
    <location>
        <begin position="139"/>
        <end position="160"/>
    </location>
</feature>
<reference evidence="18 19" key="1">
    <citation type="submission" date="2019-02" db="EMBL/GenBank/DDBJ databases">
        <title>Deep-cultivation of Planctomycetes and their phenomic and genomic characterization uncovers novel biology.</title>
        <authorList>
            <person name="Wiegand S."/>
            <person name="Jogler M."/>
            <person name="Boedeker C."/>
            <person name="Pinto D."/>
            <person name="Vollmers J."/>
            <person name="Rivas-Marin E."/>
            <person name="Kohn T."/>
            <person name="Peeters S.H."/>
            <person name="Heuer A."/>
            <person name="Rast P."/>
            <person name="Oberbeckmann S."/>
            <person name="Bunk B."/>
            <person name="Jeske O."/>
            <person name="Meyerdierks A."/>
            <person name="Storesund J.E."/>
            <person name="Kallscheuer N."/>
            <person name="Luecker S."/>
            <person name="Lage O.M."/>
            <person name="Pohl T."/>
            <person name="Merkel B.J."/>
            <person name="Hornburger P."/>
            <person name="Mueller R.-W."/>
            <person name="Bruemmer F."/>
            <person name="Labrenz M."/>
            <person name="Spormann A.M."/>
            <person name="Op Den Camp H."/>
            <person name="Overmann J."/>
            <person name="Amann R."/>
            <person name="Jetten M.S.M."/>
            <person name="Mascher T."/>
            <person name="Medema M.H."/>
            <person name="Devos D.P."/>
            <person name="Kaster A.-K."/>
            <person name="Ovreas L."/>
            <person name="Rohde M."/>
            <person name="Galperin M.Y."/>
            <person name="Jogler C."/>
        </authorList>
    </citation>
    <scope>NUCLEOTIDE SEQUENCE [LARGE SCALE GENOMIC DNA]</scope>
    <source>
        <strain evidence="18 19">Pla144</strain>
    </source>
</reference>
<evidence type="ECO:0000313" key="19">
    <source>
        <dbReference type="Proteomes" id="UP000318437"/>
    </source>
</evidence>
<keyword evidence="12" id="KW-0594">Phospholipid biosynthesis</keyword>
<dbReference type="PANTHER" id="PTHR14269">
    <property type="entry name" value="CDP-DIACYLGLYCEROL--GLYCEROL-3-PHOSPHATE 3-PHOSPHATIDYLTRANSFERASE-RELATED"/>
    <property type="match status" value="1"/>
</dbReference>